<dbReference type="RefSeq" id="WP_284350433.1">
    <property type="nucleotide sequence ID" value="NZ_BRXS01000004.1"/>
</dbReference>
<sequence>MARATSWRDLRIGVVALLALAAGVFGVLRYARVGALHGATVRVHAATPHGRGILPGSEVWLDGRKVGLVREVGFRPPSADTTARVLLGLEVLEEVLPLIGRDAAIEVRAGGSLIGSPVVAIASDVAGGPRLREGDTLVAHRSPELDQARADMAAATAEVPQIVDNLRVLAAQLKSARSTLGAFGIEGPEQIGATGAAAASFVSRVTTGDGSVGRLMRRGEPMGNVRHAMALADSVRQLLDGPSTSIGRLRRDSTLLRTVDALTRDLARVQAALIEPRGTAGRLQHDSALVRQVGQTRAEMEALASDLRRNPLRYISF</sequence>
<dbReference type="InterPro" id="IPR003399">
    <property type="entry name" value="Mce/MlaD"/>
</dbReference>
<reference evidence="3" key="1">
    <citation type="submission" date="2022-08" db="EMBL/GenBank/DDBJ databases">
        <title>Draft genome sequencing of Roseisolibacter agri AW1220.</title>
        <authorList>
            <person name="Tobiishi Y."/>
            <person name="Tonouchi A."/>
        </authorList>
    </citation>
    <scope>NUCLEOTIDE SEQUENCE</scope>
    <source>
        <strain evidence="3">AW1220</strain>
    </source>
</reference>
<dbReference type="PANTHER" id="PTHR33371:SF4">
    <property type="entry name" value="INTERMEMBRANE PHOSPHOLIPID TRANSPORT SYSTEM BINDING PROTEIN MLAD"/>
    <property type="match status" value="1"/>
</dbReference>
<dbReference type="InterPro" id="IPR052336">
    <property type="entry name" value="MlaD_Phospholipid_Transporter"/>
</dbReference>
<evidence type="ECO:0000313" key="4">
    <source>
        <dbReference type="Proteomes" id="UP001161325"/>
    </source>
</evidence>
<keyword evidence="1" id="KW-1133">Transmembrane helix</keyword>
<dbReference type="Proteomes" id="UP001161325">
    <property type="component" value="Unassembled WGS sequence"/>
</dbReference>
<dbReference type="EMBL" id="BRXS01000004">
    <property type="protein sequence ID" value="GLC25964.1"/>
    <property type="molecule type" value="Genomic_DNA"/>
</dbReference>
<accession>A0AA37VEY0</accession>
<name>A0AA37VEY0_9BACT</name>
<keyword evidence="1" id="KW-0812">Transmembrane</keyword>
<organism evidence="3 4">
    <name type="scientific">Roseisolibacter agri</name>
    <dbReference type="NCBI Taxonomy" id="2014610"/>
    <lineage>
        <taxon>Bacteria</taxon>
        <taxon>Pseudomonadati</taxon>
        <taxon>Gemmatimonadota</taxon>
        <taxon>Gemmatimonadia</taxon>
        <taxon>Gemmatimonadales</taxon>
        <taxon>Gemmatimonadaceae</taxon>
        <taxon>Roseisolibacter</taxon>
    </lineage>
</organism>
<dbReference type="Pfam" id="PF02470">
    <property type="entry name" value="MlaD"/>
    <property type="match status" value="1"/>
</dbReference>
<protein>
    <recommendedName>
        <fullName evidence="2">Mce/MlaD domain-containing protein</fullName>
    </recommendedName>
</protein>
<feature type="transmembrane region" description="Helical" evidence="1">
    <location>
        <begin position="12"/>
        <end position="31"/>
    </location>
</feature>
<comment type="caution">
    <text evidence="3">The sequence shown here is derived from an EMBL/GenBank/DDBJ whole genome shotgun (WGS) entry which is preliminary data.</text>
</comment>
<keyword evidence="1" id="KW-0472">Membrane</keyword>
<feature type="domain" description="Mce/MlaD" evidence="2">
    <location>
        <begin position="40"/>
        <end position="122"/>
    </location>
</feature>
<evidence type="ECO:0000256" key="1">
    <source>
        <dbReference type="SAM" id="Phobius"/>
    </source>
</evidence>
<keyword evidence="4" id="KW-1185">Reference proteome</keyword>
<dbReference type="PANTHER" id="PTHR33371">
    <property type="entry name" value="INTERMEMBRANE PHOSPHOLIPID TRANSPORT SYSTEM BINDING PROTEIN MLAD-RELATED"/>
    <property type="match status" value="1"/>
</dbReference>
<evidence type="ECO:0000313" key="3">
    <source>
        <dbReference type="EMBL" id="GLC25964.1"/>
    </source>
</evidence>
<evidence type="ECO:0000259" key="2">
    <source>
        <dbReference type="Pfam" id="PF02470"/>
    </source>
</evidence>
<proteinExistence type="predicted"/>
<dbReference type="AlphaFoldDB" id="A0AA37VEY0"/>
<gene>
    <name evidence="3" type="ORF">rosag_24770</name>
</gene>